<gene>
    <name evidence="7" type="ORF">Q765_11445</name>
</gene>
<comment type="caution">
    <text evidence="7">The sequence shown here is derived from an EMBL/GenBank/DDBJ whole genome shotgun (WGS) entry which is preliminary data.</text>
</comment>
<name>A0A0A2M2I2_9FLAO</name>
<keyword evidence="3" id="KW-0378">Hydrolase</keyword>
<dbReference type="SUPFAM" id="SSF49785">
    <property type="entry name" value="Galactose-binding domain-like"/>
    <property type="match status" value="1"/>
</dbReference>
<evidence type="ECO:0000256" key="5">
    <source>
        <dbReference type="SAM" id="SignalP"/>
    </source>
</evidence>
<evidence type="ECO:0000313" key="8">
    <source>
        <dbReference type="Proteomes" id="UP000030152"/>
    </source>
</evidence>
<evidence type="ECO:0000256" key="4">
    <source>
        <dbReference type="ARBA" id="ARBA00023295"/>
    </source>
</evidence>
<protein>
    <submittedName>
        <fullName evidence="7">Carbohydrate-binding protein</fullName>
    </submittedName>
</protein>
<dbReference type="GO" id="GO:0005975">
    <property type="term" value="P:carbohydrate metabolic process"/>
    <property type="evidence" value="ECO:0007669"/>
    <property type="project" value="InterPro"/>
</dbReference>
<dbReference type="Proteomes" id="UP000030152">
    <property type="component" value="Unassembled WGS sequence"/>
</dbReference>
<dbReference type="Gene3D" id="2.60.120.260">
    <property type="entry name" value="Galactose-binding domain-like"/>
    <property type="match status" value="1"/>
</dbReference>
<dbReference type="InterPro" id="IPR013785">
    <property type="entry name" value="Aldolase_TIM"/>
</dbReference>
<keyword evidence="2 5" id="KW-0732">Signal</keyword>
<dbReference type="GO" id="GO:0004553">
    <property type="term" value="F:hydrolase activity, hydrolyzing O-glycosyl compounds"/>
    <property type="evidence" value="ECO:0007669"/>
    <property type="project" value="InterPro"/>
</dbReference>
<dbReference type="InterPro" id="IPR008979">
    <property type="entry name" value="Galactose-bd-like_sf"/>
</dbReference>
<feature type="domain" description="CBM6" evidence="6">
    <location>
        <begin position="31"/>
        <end position="148"/>
    </location>
</feature>
<comment type="similarity">
    <text evidence="1">Belongs to the glycosyl hydrolase 27 family.</text>
</comment>
<dbReference type="PANTHER" id="PTHR11452">
    <property type="entry name" value="ALPHA-GALACTOSIDASE/ALPHA-N-ACETYLGALACTOSAMINIDASE"/>
    <property type="match status" value="1"/>
</dbReference>
<evidence type="ECO:0000313" key="7">
    <source>
        <dbReference type="EMBL" id="KGO86479.1"/>
    </source>
</evidence>
<dbReference type="eggNOG" id="COG3533">
    <property type="taxonomic scope" value="Bacteria"/>
</dbReference>
<evidence type="ECO:0000256" key="3">
    <source>
        <dbReference type="ARBA" id="ARBA00022801"/>
    </source>
</evidence>
<dbReference type="GO" id="GO:0030246">
    <property type="term" value="F:carbohydrate binding"/>
    <property type="evidence" value="ECO:0007669"/>
    <property type="project" value="InterPro"/>
</dbReference>
<accession>A0A0A2M2I2</accession>
<keyword evidence="4" id="KW-0326">Glycosidase</keyword>
<dbReference type="Gene3D" id="2.60.40.1180">
    <property type="entry name" value="Golgi alpha-mannosidase II"/>
    <property type="match status" value="1"/>
</dbReference>
<organism evidence="7 8">
    <name type="scientific">Flavobacterium rivuli WB 3.3-2 = DSM 21788</name>
    <dbReference type="NCBI Taxonomy" id="1121895"/>
    <lineage>
        <taxon>Bacteria</taxon>
        <taxon>Pseudomonadati</taxon>
        <taxon>Bacteroidota</taxon>
        <taxon>Flavobacteriia</taxon>
        <taxon>Flavobacteriales</taxon>
        <taxon>Flavobacteriaceae</taxon>
        <taxon>Flavobacterium</taxon>
    </lineage>
</organism>
<dbReference type="eggNOG" id="COG3345">
    <property type="taxonomic scope" value="Bacteria"/>
</dbReference>
<dbReference type="CDD" id="cd04081">
    <property type="entry name" value="CBM35_galactosidase-like"/>
    <property type="match status" value="1"/>
</dbReference>
<dbReference type="OrthoDB" id="1031955at2"/>
<dbReference type="PROSITE" id="PS51175">
    <property type="entry name" value="CBM6"/>
    <property type="match status" value="1"/>
</dbReference>
<dbReference type="InterPro" id="IPR017853">
    <property type="entry name" value="GH"/>
</dbReference>
<dbReference type="InterPro" id="IPR002241">
    <property type="entry name" value="Glyco_hydro_27"/>
</dbReference>
<dbReference type="EMBL" id="JRLX01000010">
    <property type="protein sequence ID" value="KGO86479.1"/>
    <property type="molecule type" value="Genomic_DNA"/>
</dbReference>
<dbReference type="RefSeq" id="WP_020213833.1">
    <property type="nucleotide sequence ID" value="NZ_JRLX01000010.1"/>
</dbReference>
<sequence>MYAKKTILMGMRSKNIFAAAMLFLGLTGFAQTYEAENGTREGNADVQTCDSCSGSIVGNLSDTSTVTIAVNTSAAGWYNMQVFYCTGDPRTFKITPGNGPALIVPVPASGGWSTAASQNVSIYLNAGNTNIVFASPSYGPNLDKIVISPITETQLQTINFGTNNQIVYNTTSKTYSLVFDGVTAISGASAFAKGNESNVSTAYSNVTYASESFTDNIGSGTKHTFTLTGGFNTNMQQMFYTYNGSEYVAVQVALAGSGANCYSMSPLTSYNVSPDLGGGDTRALLVPYDNDAWVRYNAVNLGGADFTGSEVTNIYSNDTRHGLVIGSVDNSRWKTGINVLGAGASSAYVSVINGYTNNNLTRDGRGHGWVNIGLDYCDSPKVLITANNDWRAAFDTYGEVSALSQPKYTYDWTAGKPMGWNSWGAIQQQINLVKAKAVTDFFQNDVPTFRTEDNTLYIDLDSYWDNMTDAQLAEFAAYCTARGMKPGIYWAPFVDWGMFARPIEGSSYNYSQTWTRINDATFTLDGSYAMDPTHPATQARITYFINRFINAGFKMVKFDFLTHASLEADSYYDWEVHTGMEAYHQGMKFLTDAVGNHMMIEASICPNMSTGPYAHMRRIACDGYGSIGDTEYTLNSTTYAWWQNKMYDYMDADNVVFGNYSEGVNRARYTSSIVTGTITVGDDYSTTGPWVARAQSLLQNPEVLAVAQGDMHFKPADGNTGNTASQIFYTTQNNITYVAVFNYSNSNADMNIDLARLGLTGSYTATELYSGTITTGSGSLSFTLPASDAHIYKITGATAGTDGNVLAKATSSLFPNPATSSFKIKFAAPVSGNAAITVSDLGGKQLWSTNISVNGNTSPEIPVSNLAKGFYLVTVTTAQQGTLNFKFIKQ</sequence>
<evidence type="ECO:0000256" key="2">
    <source>
        <dbReference type="ARBA" id="ARBA00022729"/>
    </source>
</evidence>
<dbReference type="AlphaFoldDB" id="A0A0A2M2I2"/>
<dbReference type="PANTHER" id="PTHR11452:SF75">
    <property type="entry name" value="ALPHA-GALACTOSIDASE MEL1"/>
    <property type="match status" value="1"/>
</dbReference>
<evidence type="ECO:0000256" key="1">
    <source>
        <dbReference type="ARBA" id="ARBA00009743"/>
    </source>
</evidence>
<keyword evidence="8" id="KW-1185">Reference proteome</keyword>
<dbReference type="Pfam" id="PF17801">
    <property type="entry name" value="Melibiase_C"/>
    <property type="match status" value="1"/>
</dbReference>
<dbReference type="Pfam" id="PF18962">
    <property type="entry name" value="Por_Secre_tail"/>
    <property type="match status" value="1"/>
</dbReference>
<proteinExistence type="inferred from homology"/>
<dbReference type="Gene3D" id="3.20.20.70">
    <property type="entry name" value="Aldolase class I"/>
    <property type="match status" value="1"/>
</dbReference>
<feature type="signal peptide" evidence="5">
    <location>
        <begin position="1"/>
        <end position="30"/>
    </location>
</feature>
<dbReference type="InterPro" id="IPR041233">
    <property type="entry name" value="Melibiase_C"/>
</dbReference>
<dbReference type="InterPro" id="IPR026444">
    <property type="entry name" value="Secre_tail"/>
</dbReference>
<dbReference type="InterPro" id="IPR013780">
    <property type="entry name" value="Glyco_hydro_b"/>
</dbReference>
<dbReference type="InterPro" id="IPR005084">
    <property type="entry name" value="CBM6"/>
</dbReference>
<reference evidence="7 8" key="1">
    <citation type="submission" date="2013-09" db="EMBL/GenBank/DDBJ databases">
        <authorList>
            <person name="Zeng Z."/>
            <person name="Chen C."/>
        </authorList>
    </citation>
    <scope>NUCLEOTIDE SEQUENCE [LARGE SCALE GENOMIC DNA]</scope>
    <source>
        <strain evidence="7 8">WB 3.3-2</strain>
    </source>
</reference>
<evidence type="ECO:0000259" key="6">
    <source>
        <dbReference type="PROSITE" id="PS51175"/>
    </source>
</evidence>
<dbReference type="SUPFAM" id="SSF51011">
    <property type="entry name" value="Glycosyl hydrolase domain"/>
    <property type="match status" value="1"/>
</dbReference>
<feature type="chain" id="PRO_5001990810" evidence="5">
    <location>
        <begin position="31"/>
        <end position="890"/>
    </location>
</feature>
<dbReference type="SUPFAM" id="SSF51445">
    <property type="entry name" value="(Trans)glycosidases"/>
    <property type="match status" value="1"/>
</dbReference>
<dbReference type="NCBIfam" id="TIGR04183">
    <property type="entry name" value="Por_Secre_tail"/>
    <property type="match status" value="1"/>
</dbReference>
<dbReference type="STRING" id="1121895.GCA_000378485_02665"/>